<gene>
    <name evidence="9" type="ORF">EubceDRAFT1_1206</name>
</gene>
<feature type="chain" id="PRO_5018381912" description="Endoglucanase" evidence="6">
    <location>
        <begin position="26"/>
        <end position="817"/>
    </location>
</feature>
<dbReference type="eggNOG" id="COG4733">
    <property type="taxonomic scope" value="Bacteria"/>
</dbReference>
<reference evidence="9 10" key="1">
    <citation type="submission" date="2010-08" db="EMBL/GenBank/DDBJ databases">
        <authorList>
            <consortium name="US DOE Joint Genome Institute (JGI-PGF)"/>
            <person name="Lucas S."/>
            <person name="Copeland A."/>
            <person name="Lapidus A."/>
            <person name="Cheng J.-F."/>
            <person name="Bruce D."/>
            <person name="Goodwin L."/>
            <person name="Pitluck S."/>
            <person name="Land M.L."/>
            <person name="Hauser L."/>
            <person name="Chang Y.-J."/>
            <person name="Anderson I.J."/>
            <person name="Johnson E."/>
            <person name="Mulhopadhyay B."/>
            <person name="Kyrpides N."/>
            <person name="Woyke T.J."/>
        </authorList>
    </citation>
    <scope>NUCLEOTIDE SEQUENCE [LARGE SCALE GENOMIC DNA]</scope>
    <source>
        <strain evidence="9 10">6</strain>
    </source>
</reference>
<dbReference type="InterPro" id="IPR008965">
    <property type="entry name" value="CBM2/CBM3_carb-bd_dom_sf"/>
</dbReference>
<dbReference type="PANTHER" id="PTHR22298">
    <property type="entry name" value="ENDO-1,4-BETA-GLUCANASE"/>
    <property type="match status" value="1"/>
</dbReference>
<dbReference type="GO" id="GO:0030247">
    <property type="term" value="F:polysaccharide binding"/>
    <property type="evidence" value="ECO:0007669"/>
    <property type="project" value="UniProtKB-UniRule"/>
</dbReference>
<evidence type="ECO:0000256" key="3">
    <source>
        <dbReference type="ARBA" id="ARBA00023295"/>
    </source>
</evidence>
<evidence type="ECO:0000256" key="6">
    <source>
        <dbReference type="RuleBase" id="RU361166"/>
    </source>
</evidence>
<dbReference type="PROSITE" id="PS00561">
    <property type="entry name" value="CBM2_A"/>
    <property type="match status" value="1"/>
</dbReference>
<dbReference type="PROSITE" id="PS00592">
    <property type="entry name" value="GH9_2"/>
    <property type="match status" value="1"/>
</dbReference>
<dbReference type="EMBL" id="CM001487">
    <property type="protein sequence ID" value="EIM57023.1"/>
    <property type="molecule type" value="Genomic_DNA"/>
</dbReference>
<keyword evidence="6" id="KW-0136">Cellulose degradation</keyword>
<sequence length="817" mass="88399">MVVSAVSAVAMTAGSIAAMPVTAQAATKDYAKALKLSLYFYDANQCGPDTTGNGLSWRSACHNYDAQASLDSAVGLDRTAKSIIRSRNGGKNTVDLSGGYHDAGDHIKSAMTMGFSCVSLAWAYYSYKDVFDKTGSTDHAKYIMREMSDYFMKATYLDGNNNVAALCYLVSDSGDHVYWQSPENQTYHRPTYWATPSHPSADTAGEMAAGLAGTSLAFKDSDPSYASKCLKYAKALRDFAKKYPFTSTEGIGDMYKSDSQADDIAWADLWCHLAEGKMSSYHPIAYDGSYGGSYDGWLYSWNKVWGGYAALLSQLGYSAYTTVVKNDADRLLKNPQSGRYYVVGDSWGASRYSCIWQLYSLKYAEKSGDKQYVRNAQGQMDYLLGDNPTGTSFVIGYGNKYPLQPHHRAANQSKGVAEHILYGTLVGGPKDETGIYDDYWESYQCTEPALDYQACFVLAASALCKATGQTDASGADAVIRSAKEFNTGANFGGGSTPSQPTATPRPTATPKPTATQRPTQAPSNPTATPKPSQGQTSTIQDGWYYIKNVNSQKYLTVAGNYAYAAANIEIGSGNGAQGQKWYLENRSDGYFTLKSGLGSYNIDIAYGKDENEANIQIYNQHGGDAQQFKALAVNGASNTYVIATKCSNTTKVFDVYGRRTADGTNVMQWQYTGAANQQWIFEPVNGQSAQPTARPTSRPTATPKPTATQKPADPTKAPQTSGKGMDLDYSINDWGSGYQVSLKVKNMGNTAVSSWTLKLKKSDINVASSWNVTIKESGEYYVITPLSWNSNIPAGGSVEFGICGSGHPSSSIGYTFS</sequence>
<dbReference type="PROSITE" id="PS51173">
    <property type="entry name" value="CBM2"/>
    <property type="match status" value="1"/>
</dbReference>
<keyword evidence="6" id="KW-0732">Signal</keyword>
<dbReference type="InterPro" id="IPR018366">
    <property type="entry name" value="CBM2_CS"/>
</dbReference>
<evidence type="ECO:0000256" key="5">
    <source>
        <dbReference type="PROSITE-ProRule" id="PRU10059"/>
    </source>
</evidence>
<dbReference type="InterPro" id="IPR012291">
    <property type="entry name" value="CBM2_carb-bd_dom_sf"/>
</dbReference>
<evidence type="ECO:0000256" key="4">
    <source>
        <dbReference type="ARBA" id="ARBA00023326"/>
    </source>
</evidence>
<keyword evidence="1 5" id="KW-0378">Hydrolase</keyword>
<dbReference type="Pfam" id="PF00553">
    <property type="entry name" value="CBM_2"/>
    <property type="match status" value="1"/>
</dbReference>
<feature type="region of interest" description="Disordered" evidence="7">
    <location>
        <begin position="488"/>
        <end position="536"/>
    </location>
</feature>
<protein>
    <recommendedName>
        <fullName evidence="6">Endoglucanase</fullName>
        <ecNumber evidence="6">3.2.1.4</ecNumber>
    </recommendedName>
</protein>
<dbReference type="STRING" id="633697.EubceDRAFT1_1206"/>
<feature type="region of interest" description="Disordered" evidence="7">
    <location>
        <begin position="686"/>
        <end position="725"/>
    </location>
</feature>
<reference evidence="9 10" key="2">
    <citation type="submission" date="2012-02" db="EMBL/GenBank/DDBJ databases">
        <title>Improved High-Quality Draft sequence of Eubacterium cellulosolvens 6.</title>
        <authorList>
            <consortium name="US DOE Joint Genome Institute"/>
            <person name="Lucas S."/>
            <person name="Han J."/>
            <person name="Lapidus A."/>
            <person name="Cheng J.-F."/>
            <person name="Goodwin L."/>
            <person name="Pitluck S."/>
            <person name="Peters L."/>
            <person name="Mikhailova N."/>
            <person name="Gu W."/>
            <person name="Detter J.C."/>
            <person name="Han C."/>
            <person name="Tapia R."/>
            <person name="Land M."/>
            <person name="Hauser L."/>
            <person name="Kyrpides N."/>
            <person name="Ivanova N."/>
            <person name="Pagani I."/>
            <person name="Johnson E."/>
            <person name="Mukhopadhyay B."/>
            <person name="Anderson I."/>
            <person name="Woyke T."/>
        </authorList>
    </citation>
    <scope>NUCLEOTIDE SEQUENCE [LARGE SCALE GENOMIC DNA]</scope>
    <source>
        <strain evidence="9 10">6</strain>
    </source>
</reference>
<keyword evidence="4 5" id="KW-0624">Polysaccharide degradation</keyword>
<dbReference type="InterPro" id="IPR008928">
    <property type="entry name" value="6-hairpin_glycosidase_sf"/>
</dbReference>
<dbReference type="InterPro" id="IPR001919">
    <property type="entry name" value="CBD2"/>
</dbReference>
<dbReference type="CDD" id="cd00161">
    <property type="entry name" value="beta-trefoil_Ricin-like"/>
    <property type="match status" value="1"/>
</dbReference>
<dbReference type="SMART" id="SM00637">
    <property type="entry name" value="CBD_II"/>
    <property type="match status" value="1"/>
</dbReference>
<dbReference type="EC" id="3.2.1.4" evidence="6"/>
<dbReference type="SUPFAM" id="SSF50370">
    <property type="entry name" value="Ricin B-like lectins"/>
    <property type="match status" value="1"/>
</dbReference>
<dbReference type="PROSITE" id="PS50231">
    <property type="entry name" value="RICIN_B_LECTIN"/>
    <property type="match status" value="1"/>
</dbReference>
<dbReference type="eggNOG" id="COG3693">
    <property type="taxonomic scope" value="Bacteria"/>
</dbReference>
<keyword evidence="2 5" id="KW-0119">Carbohydrate metabolism</keyword>
<feature type="domain" description="CBM2" evidence="8">
    <location>
        <begin position="718"/>
        <end position="817"/>
    </location>
</feature>
<evidence type="ECO:0000259" key="8">
    <source>
        <dbReference type="PROSITE" id="PS51173"/>
    </source>
</evidence>
<accession>I5ATA0</accession>
<dbReference type="Proteomes" id="UP000005753">
    <property type="component" value="Chromosome"/>
</dbReference>
<dbReference type="HOGENOM" id="CLU_345727_0_0_9"/>
<dbReference type="InterPro" id="IPR018221">
    <property type="entry name" value="Glyco_hydro_9_His_AS"/>
</dbReference>
<dbReference type="GO" id="GO:0008810">
    <property type="term" value="F:cellulase activity"/>
    <property type="evidence" value="ECO:0007669"/>
    <property type="project" value="UniProtKB-EC"/>
</dbReference>
<evidence type="ECO:0000256" key="2">
    <source>
        <dbReference type="ARBA" id="ARBA00023277"/>
    </source>
</evidence>
<dbReference type="GO" id="GO:0030245">
    <property type="term" value="P:cellulose catabolic process"/>
    <property type="evidence" value="ECO:0007669"/>
    <property type="project" value="UniProtKB-KW"/>
</dbReference>
<dbReference type="Gene3D" id="1.50.10.10">
    <property type="match status" value="1"/>
</dbReference>
<evidence type="ECO:0000256" key="1">
    <source>
        <dbReference type="ARBA" id="ARBA00022801"/>
    </source>
</evidence>
<dbReference type="InterPro" id="IPR035992">
    <property type="entry name" value="Ricin_B-like_lectins"/>
</dbReference>
<organism evidence="9 10">
    <name type="scientific">Eubacterium cellulosolvens (strain ATCC 43171 / JCM 9499 / 6)</name>
    <name type="common">Cillobacterium cellulosolvens</name>
    <dbReference type="NCBI Taxonomy" id="633697"/>
    <lineage>
        <taxon>Bacteria</taxon>
        <taxon>Bacillati</taxon>
        <taxon>Bacillota</taxon>
        <taxon>Clostridia</taxon>
        <taxon>Eubacteriales</taxon>
        <taxon>Eubacteriaceae</taxon>
        <taxon>Eubacterium</taxon>
    </lineage>
</organism>
<dbReference type="SUPFAM" id="SSF48208">
    <property type="entry name" value="Six-hairpin glycosidases"/>
    <property type="match status" value="1"/>
</dbReference>
<comment type="similarity">
    <text evidence="5 6">Belongs to the glycosyl hydrolase 9 (cellulase E) family.</text>
</comment>
<proteinExistence type="inferred from homology"/>
<dbReference type="AlphaFoldDB" id="I5ATA0"/>
<keyword evidence="3 5" id="KW-0326">Glycosidase</keyword>
<dbReference type="Pfam" id="PF00759">
    <property type="entry name" value="Glyco_hydro_9"/>
    <property type="match status" value="1"/>
</dbReference>
<feature type="compositionally biased region" description="Low complexity" evidence="7">
    <location>
        <begin position="689"/>
        <end position="718"/>
    </location>
</feature>
<comment type="catalytic activity">
    <reaction evidence="6">
        <text>Endohydrolysis of (1-&gt;4)-beta-D-glucosidic linkages in cellulose, lichenin and cereal beta-D-glucans.</text>
        <dbReference type="EC" id="3.2.1.4"/>
    </reaction>
</comment>
<evidence type="ECO:0000313" key="10">
    <source>
        <dbReference type="Proteomes" id="UP000005753"/>
    </source>
</evidence>
<dbReference type="Pfam" id="PF14200">
    <property type="entry name" value="RicinB_lectin_2"/>
    <property type="match status" value="1"/>
</dbReference>
<dbReference type="SUPFAM" id="SSF49384">
    <property type="entry name" value="Carbohydrate-binding domain"/>
    <property type="match status" value="1"/>
</dbReference>
<dbReference type="InterPro" id="IPR000772">
    <property type="entry name" value="Ricin_B_lectin"/>
</dbReference>
<dbReference type="SMART" id="SM00458">
    <property type="entry name" value="RICIN"/>
    <property type="match status" value="1"/>
</dbReference>
<feature type="signal peptide" evidence="6">
    <location>
        <begin position="1"/>
        <end position="25"/>
    </location>
</feature>
<dbReference type="InterPro" id="IPR012341">
    <property type="entry name" value="6hp_glycosidase-like_sf"/>
</dbReference>
<name>I5ATA0_EUBC6</name>
<evidence type="ECO:0000256" key="7">
    <source>
        <dbReference type="SAM" id="MobiDB-lite"/>
    </source>
</evidence>
<evidence type="ECO:0000313" key="9">
    <source>
        <dbReference type="EMBL" id="EIM57023.1"/>
    </source>
</evidence>
<dbReference type="Gene3D" id="2.80.10.50">
    <property type="match status" value="2"/>
</dbReference>
<dbReference type="Gene3D" id="2.60.40.290">
    <property type="match status" value="1"/>
</dbReference>
<dbReference type="InterPro" id="IPR001701">
    <property type="entry name" value="Glyco_hydro_9"/>
</dbReference>
<feature type="active site" evidence="5">
    <location>
        <position position="406"/>
    </location>
</feature>
<feature type="compositionally biased region" description="Polar residues" evidence="7">
    <location>
        <begin position="524"/>
        <end position="536"/>
    </location>
</feature>
<keyword evidence="10" id="KW-1185">Reference proteome</keyword>
<feature type="compositionally biased region" description="Low complexity" evidence="7">
    <location>
        <begin position="496"/>
        <end position="523"/>
    </location>
</feature>